<accession>A0A8S5LF09</accession>
<sequence>MLRVLANQNRSDEWYTPENVVRQMLYLFPPPKGGTILCPFDTADSNFVKVLQENSDNKVVYGVRDFMTRDYRFDYLITNPPFSYKDRIIERCINTGKPCVLLLPLDTLGGHKRHKLYTGTNISVYVPSKRIKFINQDGDGEKSPAHHSIFMMLNSPVTDIRYEFQGGRNNDYR</sequence>
<dbReference type="InterPro" id="IPR029063">
    <property type="entry name" value="SAM-dependent_MTases_sf"/>
</dbReference>
<protein>
    <submittedName>
        <fullName evidence="1">DNA N-6-adenine-methyltransferase</fullName>
    </submittedName>
</protein>
<dbReference type="EMBL" id="BK014703">
    <property type="protein sequence ID" value="DAD68498.1"/>
    <property type="molecule type" value="Genomic_DNA"/>
</dbReference>
<proteinExistence type="predicted"/>
<name>A0A8S5LF09_9CAUD</name>
<reference evidence="1" key="1">
    <citation type="journal article" date="2021" name="Proc. Natl. Acad. Sci. U.S.A.">
        <title>A Catalog of Tens of Thousands of Viruses from Human Metagenomes Reveals Hidden Associations with Chronic Diseases.</title>
        <authorList>
            <person name="Tisza M.J."/>
            <person name="Buck C.B."/>
        </authorList>
    </citation>
    <scope>NUCLEOTIDE SEQUENCE</scope>
    <source>
        <strain evidence="1">Cttkn18</strain>
    </source>
</reference>
<dbReference type="SUPFAM" id="SSF53335">
    <property type="entry name" value="S-adenosyl-L-methionine-dependent methyltransferases"/>
    <property type="match status" value="1"/>
</dbReference>
<evidence type="ECO:0000313" key="1">
    <source>
        <dbReference type="EMBL" id="DAD68498.1"/>
    </source>
</evidence>
<organism evidence="1">
    <name type="scientific">Siphoviridae sp. cttkn18</name>
    <dbReference type="NCBI Taxonomy" id="2823607"/>
    <lineage>
        <taxon>Viruses</taxon>
        <taxon>Duplodnaviria</taxon>
        <taxon>Heunggongvirae</taxon>
        <taxon>Uroviricota</taxon>
        <taxon>Caudoviricetes</taxon>
    </lineage>
</organism>